<keyword evidence="2" id="KW-1185">Reference proteome</keyword>
<comment type="caution">
    <text evidence="1">The sequence shown here is derived from an EMBL/GenBank/DDBJ whole genome shotgun (WGS) entry which is preliminary data.</text>
</comment>
<reference evidence="1" key="2">
    <citation type="submission" date="2020-05" db="EMBL/GenBank/DDBJ databases">
        <authorList>
            <person name="Kim H.-S."/>
            <person name="Proctor R.H."/>
            <person name="Brown D.W."/>
        </authorList>
    </citation>
    <scope>NUCLEOTIDE SEQUENCE</scope>
    <source>
        <strain evidence="1">NRRL 22465</strain>
    </source>
</reference>
<reference evidence="1" key="1">
    <citation type="journal article" date="2020" name="BMC Genomics">
        <title>Correction to: Identification and distribution of gene clusters required for synthesis of sphingolipid metabolism inhibitors in diverse species of the filamentous fungus Fusarium.</title>
        <authorList>
            <person name="Kim H.S."/>
            <person name="Lohmar J.M."/>
            <person name="Busman M."/>
            <person name="Brown D.W."/>
            <person name="Naumann T.A."/>
            <person name="Divon H.H."/>
            <person name="Lysoe E."/>
            <person name="Uhlig S."/>
            <person name="Proctor R.H."/>
        </authorList>
    </citation>
    <scope>NUCLEOTIDE SEQUENCE</scope>
    <source>
        <strain evidence="1">NRRL 22465</strain>
    </source>
</reference>
<protein>
    <submittedName>
        <fullName evidence="1">Uncharacterized protein</fullName>
    </submittedName>
</protein>
<dbReference type="OrthoDB" id="5419315at2759"/>
<proteinExistence type="predicted"/>
<gene>
    <name evidence="1" type="ORF">FZEAL_9268</name>
</gene>
<dbReference type="EMBL" id="JABEYC010000842">
    <property type="protein sequence ID" value="KAF4973676.1"/>
    <property type="molecule type" value="Genomic_DNA"/>
</dbReference>
<organism evidence="1 2">
    <name type="scientific">Fusarium zealandicum</name>
    <dbReference type="NCBI Taxonomy" id="1053134"/>
    <lineage>
        <taxon>Eukaryota</taxon>
        <taxon>Fungi</taxon>
        <taxon>Dikarya</taxon>
        <taxon>Ascomycota</taxon>
        <taxon>Pezizomycotina</taxon>
        <taxon>Sordariomycetes</taxon>
        <taxon>Hypocreomycetidae</taxon>
        <taxon>Hypocreales</taxon>
        <taxon>Nectriaceae</taxon>
        <taxon>Fusarium</taxon>
        <taxon>Fusarium staphyleae species complex</taxon>
    </lineage>
</organism>
<evidence type="ECO:0000313" key="1">
    <source>
        <dbReference type="EMBL" id="KAF4973676.1"/>
    </source>
</evidence>
<dbReference type="AlphaFoldDB" id="A0A8H4UCE5"/>
<accession>A0A8H4UCE5</accession>
<dbReference type="Proteomes" id="UP000635477">
    <property type="component" value="Unassembled WGS sequence"/>
</dbReference>
<sequence length="476" mass="54307">MPELPLRERRKAAILPGEQQPWAPTEGMELTFLPAALGPCPSYPINMPFKSNELFHYFYELEDSVDIMPREKRQDMLTSVTQSPDALRNTILVAGLHYAWNVGHLQRFEPTLLFHKIESMRLVNGCIKQSRPKSYSVCIRQIATLCFTECCLGNVATAETHLIGLVKFMDLHSPPDLDQEHTLSVDEELSNRYVILVYNFIYAFKSRLQDIMDDDDGLESGQRPTPAKVEAIMHAWHKEETRGLEIRLKAMKMFPFFFAPLPPTAKFCDIDALPMLDCMITLTETTRFRGQRSEDVRAKQLVWFEGAATRLLLAFVGGHIESLSRQDNGGLHRPRLKTSWCGMSTATGLYLHAVLGLWNAGQPIEPQLHRRVLTILKHDLNRSRSEAHSGSRLVSDLWFWKAFNGAFSLAKSGEDNSSQSVLEPMQRPFRQLIRGWSDRTGIKDWPKARKALENIVWPGGFKQESVAETIWNRSIL</sequence>
<evidence type="ECO:0000313" key="2">
    <source>
        <dbReference type="Proteomes" id="UP000635477"/>
    </source>
</evidence>
<name>A0A8H4UCE5_9HYPO</name>